<dbReference type="EMBL" id="WJPP01000003">
    <property type="protein sequence ID" value="MRH78226.1"/>
    <property type="molecule type" value="Genomic_DNA"/>
</dbReference>
<name>A0A6N7QP79_9GAMM</name>
<gene>
    <name evidence="3" type="ORF">GH984_05860</name>
</gene>
<evidence type="ECO:0000313" key="3">
    <source>
        <dbReference type="EMBL" id="MRH78226.1"/>
    </source>
</evidence>
<protein>
    <submittedName>
        <fullName evidence="3">Uncharacterized protein</fullName>
    </submittedName>
</protein>
<feature type="region of interest" description="Disordered" evidence="1">
    <location>
        <begin position="406"/>
        <end position="431"/>
    </location>
</feature>
<dbReference type="Proteomes" id="UP000433788">
    <property type="component" value="Unassembled WGS sequence"/>
</dbReference>
<feature type="chain" id="PRO_5026668697" evidence="2">
    <location>
        <begin position="25"/>
        <end position="431"/>
    </location>
</feature>
<feature type="signal peptide" evidence="2">
    <location>
        <begin position="1"/>
        <end position="24"/>
    </location>
</feature>
<evidence type="ECO:0000313" key="4">
    <source>
        <dbReference type="Proteomes" id="UP000433788"/>
    </source>
</evidence>
<accession>A0A6N7QP79</accession>
<evidence type="ECO:0000256" key="1">
    <source>
        <dbReference type="SAM" id="MobiDB-lite"/>
    </source>
</evidence>
<dbReference type="GO" id="GO:0030288">
    <property type="term" value="C:outer membrane-bounded periplasmic space"/>
    <property type="evidence" value="ECO:0007669"/>
    <property type="project" value="InterPro"/>
</dbReference>
<dbReference type="Gene3D" id="3.40.50.10610">
    <property type="entry name" value="ABC-type transport auxiliary lipoprotein component"/>
    <property type="match status" value="1"/>
</dbReference>
<organism evidence="3 4">
    <name type="scientific">Spiribacter salilacus</name>
    <dbReference type="NCBI Taxonomy" id="2664894"/>
    <lineage>
        <taxon>Bacteria</taxon>
        <taxon>Pseudomonadati</taxon>
        <taxon>Pseudomonadota</taxon>
        <taxon>Gammaproteobacteria</taxon>
        <taxon>Chromatiales</taxon>
        <taxon>Ectothiorhodospiraceae</taxon>
        <taxon>Spiribacter</taxon>
    </lineage>
</organism>
<sequence length="431" mass="47116">MQMQRVLITIALLFGLLFCGAAAASSEIVTVEVEAAGLDREEAIFAGLAEALRQVRGVDVVSERQRTTAERELVVRDANGSEQKLSFERNQSGEIQARTEGFIEGYRVLSARQSESRFTVELSVDIPVFRAPGSASHEARRRMAIYPVASEARPVIFGDLIDERRAAARITQALVTAMTGTRRFAVLERERTADVEQEMALLRNPETPARETTRLGQVIGADYLLSATLVELQVAESETVIQLTGERRRSVDGTVIVEMRIIGAATRQIMWADTEVVQVSKAMLEGVGRSSDAVLQRLSEIVAQQLAFRAVEAIYPMRVVSVSENGDFVINQGGDRLSVGDHLTVYELGEELVDPYSQQSLGRVENAIGTGEVVRVTNKLSYATLVDGAADRLIAVPDGSLLVRSEEKPIEADGQQAPAERGPLLLPQDRL</sequence>
<keyword evidence="4" id="KW-1185">Reference proteome</keyword>
<dbReference type="RefSeq" id="WP_153719292.1">
    <property type="nucleotide sequence ID" value="NZ_WJPP01000003.1"/>
</dbReference>
<dbReference type="AlphaFoldDB" id="A0A6N7QP79"/>
<comment type="caution">
    <text evidence="3">The sequence shown here is derived from an EMBL/GenBank/DDBJ whole genome shotgun (WGS) entry which is preliminary data.</text>
</comment>
<evidence type="ECO:0000256" key="2">
    <source>
        <dbReference type="SAM" id="SignalP"/>
    </source>
</evidence>
<dbReference type="Pfam" id="PF03783">
    <property type="entry name" value="CsgG"/>
    <property type="match status" value="1"/>
</dbReference>
<proteinExistence type="predicted"/>
<keyword evidence="2" id="KW-0732">Signal</keyword>
<reference evidence="3 4" key="1">
    <citation type="submission" date="2019-11" db="EMBL/GenBank/DDBJ databases">
        <authorList>
            <person name="Zhang X.Y."/>
        </authorList>
    </citation>
    <scope>NUCLEOTIDE SEQUENCE [LARGE SCALE GENOMIC DNA]</scope>
    <source>
        <strain evidence="3 4">C176</strain>
    </source>
</reference>
<dbReference type="InterPro" id="IPR005534">
    <property type="entry name" value="Curli_assmbl/transp-comp_CsgG"/>
</dbReference>